<keyword evidence="1" id="KW-0238">DNA-binding</keyword>
<dbReference type="PROSITE" id="PS50937">
    <property type="entry name" value="HTH_MERR_2"/>
    <property type="match status" value="1"/>
</dbReference>
<sequence>MIPIQALARKTRITVRTLRYYDSIGLLRPSGKTPGGHRLYAEEDVVRLYKIMLLKSLGFGLNKVKTMLDGQDSGWEPFFRQQLHAIREQRIHLETMERKMKEIETIFKLEGELKPGLLYELIALSQQNPSLQHQFVEHTFSPDERTKIKNIPSFSGCDEESEQWIGLYADIRNLAGKDPASEEAQRIVERIISMTTTMLGGDERLMQKLWEIRKSPEQSRQMRLFPLEPETIDLLDRAFAIYEANRPSYRK</sequence>
<evidence type="ECO:0000256" key="1">
    <source>
        <dbReference type="ARBA" id="ARBA00023125"/>
    </source>
</evidence>
<evidence type="ECO:0000313" key="3">
    <source>
        <dbReference type="EMBL" id="MDO3681147.1"/>
    </source>
</evidence>
<reference evidence="3" key="1">
    <citation type="submission" date="2023-07" db="EMBL/GenBank/DDBJ databases">
        <authorList>
            <person name="Aktuganov G."/>
            <person name="Boyko T."/>
            <person name="Delegan Y."/>
            <person name="Galimzianova N."/>
            <person name="Gilvanova E."/>
            <person name="Korobov V."/>
            <person name="Kuzmina L."/>
            <person name="Melentiev A."/>
            <person name="Milman P."/>
            <person name="Ryabova A."/>
            <person name="Stupak E."/>
            <person name="Yasakov T."/>
            <person name="Zharikova N."/>
            <person name="Zhurenko E."/>
        </authorList>
    </citation>
    <scope>NUCLEOTIDE SEQUENCE</scope>
    <source>
        <strain evidence="3">IB-739</strain>
    </source>
</reference>
<dbReference type="InterPro" id="IPR047057">
    <property type="entry name" value="MerR_fam"/>
</dbReference>
<accession>A0ABT8VJJ2</accession>
<dbReference type="PANTHER" id="PTHR30204">
    <property type="entry name" value="REDOX-CYCLING DRUG-SENSING TRANSCRIPTIONAL ACTIVATOR SOXR"/>
    <property type="match status" value="1"/>
</dbReference>
<comment type="caution">
    <text evidence="3">The sequence shown here is derived from an EMBL/GenBank/DDBJ whole genome shotgun (WGS) entry which is preliminary data.</text>
</comment>
<evidence type="ECO:0000313" key="4">
    <source>
        <dbReference type="Proteomes" id="UP001168883"/>
    </source>
</evidence>
<dbReference type="SUPFAM" id="SSF46955">
    <property type="entry name" value="Putative DNA-binding domain"/>
    <property type="match status" value="1"/>
</dbReference>
<dbReference type="Proteomes" id="UP001168883">
    <property type="component" value="Unassembled WGS sequence"/>
</dbReference>
<evidence type="ECO:0000259" key="2">
    <source>
        <dbReference type="PROSITE" id="PS50937"/>
    </source>
</evidence>
<dbReference type="InterPro" id="IPR009061">
    <property type="entry name" value="DNA-bd_dom_put_sf"/>
</dbReference>
<protein>
    <submittedName>
        <fullName evidence="3">MerR family transcriptional regulator</fullName>
    </submittedName>
</protein>
<organism evidence="3 4">
    <name type="scientific">Paenibacillus ehimensis</name>
    <dbReference type="NCBI Taxonomy" id="79264"/>
    <lineage>
        <taxon>Bacteria</taxon>
        <taxon>Bacillati</taxon>
        <taxon>Bacillota</taxon>
        <taxon>Bacilli</taxon>
        <taxon>Bacillales</taxon>
        <taxon>Paenibacillaceae</taxon>
        <taxon>Paenibacillus</taxon>
    </lineage>
</organism>
<dbReference type="EMBL" id="JAUMKJ010000056">
    <property type="protein sequence ID" value="MDO3681147.1"/>
    <property type="molecule type" value="Genomic_DNA"/>
</dbReference>
<dbReference type="Pfam" id="PF13411">
    <property type="entry name" value="MerR_1"/>
    <property type="match status" value="1"/>
</dbReference>
<name>A0ABT8VJJ2_9BACL</name>
<dbReference type="Gene3D" id="1.10.1660.10">
    <property type="match status" value="1"/>
</dbReference>
<proteinExistence type="predicted"/>
<dbReference type="CDD" id="cd01106">
    <property type="entry name" value="HTH_TipAL-Mta"/>
    <property type="match status" value="1"/>
</dbReference>
<dbReference type="InterPro" id="IPR000551">
    <property type="entry name" value="MerR-type_HTH_dom"/>
</dbReference>
<keyword evidence="4" id="KW-1185">Reference proteome</keyword>
<dbReference type="PANTHER" id="PTHR30204:SF96">
    <property type="entry name" value="CHROMOSOME-ANCHORING PROTEIN RACA"/>
    <property type="match status" value="1"/>
</dbReference>
<dbReference type="SMART" id="SM00422">
    <property type="entry name" value="HTH_MERR"/>
    <property type="match status" value="1"/>
</dbReference>
<feature type="domain" description="HTH merR-type" evidence="2">
    <location>
        <begin position="1"/>
        <end position="70"/>
    </location>
</feature>
<gene>
    <name evidence="3" type="ORF">Q3C12_29545</name>
</gene>
<dbReference type="RefSeq" id="WP_127489014.1">
    <property type="nucleotide sequence ID" value="NZ_JARLKN010000099.1"/>
</dbReference>